<dbReference type="PANTHER" id="PTHR13605:SF4">
    <property type="entry name" value="ER MEMBRANE PROTEIN COMPLEX SUBUNIT 7"/>
    <property type="match status" value="1"/>
</dbReference>
<evidence type="ECO:0000313" key="9">
    <source>
        <dbReference type="Proteomes" id="UP000006671"/>
    </source>
</evidence>
<dbReference type="EMBL" id="GG738879">
    <property type="protein sequence ID" value="EFC42448.1"/>
    <property type="molecule type" value="Genomic_DNA"/>
</dbReference>
<evidence type="ECO:0000256" key="5">
    <source>
        <dbReference type="ARBA" id="ARBA00023136"/>
    </source>
</evidence>
<keyword evidence="3" id="KW-0732">Signal</keyword>
<dbReference type="AlphaFoldDB" id="D2VKY7"/>
<keyword evidence="9" id="KW-1185">Reference proteome</keyword>
<dbReference type="GO" id="GO:0072546">
    <property type="term" value="C:EMC complex"/>
    <property type="evidence" value="ECO:0007669"/>
    <property type="project" value="TreeGrafter"/>
</dbReference>
<dbReference type="InParanoid" id="D2VKY7"/>
<evidence type="ECO:0000313" key="8">
    <source>
        <dbReference type="EMBL" id="EFC42448.1"/>
    </source>
</evidence>
<evidence type="ECO:0000259" key="7">
    <source>
        <dbReference type="Pfam" id="PF09430"/>
    </source>
</evidence>
<protein>
    <submittedName>
        <fullName evidence="8">Predicted protein</fullName>
    </submittedName>
</protein>
<evidence type="ECO:0000256" key="3">
    <source>
        <dbReference type="ARBA" id="ARBA00022729"/>
    </source>
</evidence>
<gene>
    <name evidence="8" type="ORF">NAEGRDRAFT_69597</name>
</gene>
<accession>D2VKY7</accession>
<dbReference type="Proteomes" id="UP000006671">
    <property type="component" value="Unassembled WGS sequence"/>
</dbReference>
<keyword evidence="5 6" id="KW-0472">Membrane</keyword>
<dbReference type="KEGG" id="ngr:NAEGRDRAFT_69597"/>
<dbReference type="VEuPathDB" id="AmoebaDB:NAEGRDRAFT_69597"/>
<dbReference type="InterPro" id="IPR039163">
    <property type="entry name" value="EMC7"/>
</dbReference>
<sequence>MSSFLSSLRGVRTNVLGQVVDIPKHLRKDEQHDPIKVLVLRQDRPGQEEIYYVRADGTFSIEGLTVGSHIVQLACNRFEFAKVRIDVSKSGKMRAIAMVPSSHPSLYSSEEERKAAVASVDGFGFVKQNIPVEPILKIRPLNALNYFEVVPPMDYLGLLKNPMVIMLVVGVLVSVVFPKLVDPEAMKEAQKSMSQGEGSFRDLMNNLNGAAETTAANAITGQKKKPKKD</sequence>
<evidence type="ECO:0000256" key="1">
    <source>
        <dbReference type="ARBA" id="ARBA00004167"/>
    </source>
</evidence>
<dbReference type="OMA" id="REEVYFV"/>
<dbReference type="eggNOG" id="KOG3306">
    <property type="taxonomic scope" value="Eukaryota"/>
</dbReference>
<evidence type="ECO:0000256" key="4">
    <source>
        <dbReference type="ARBA" id="ARBA00022989"/>
    </source>
</evidence>
<dbReference type="Pfam" id="PF09430">
    <property type="entry name" value="EMC7_beta-sandw"/>
    <property type="match status" value="1"/>
</dbReference>
<feature type="transmembrane region" description="Helical" evidence="6">
    <location>
        <begin position="163"/>
        <end position="181"/>
    </location>
</feature>
<dbReference type="OrthoDB" id="27095at2759"/>
<keyword evidence="4 6" id="KW-1133">Transmembrane helix</keyword>
<dbReference type="RefSeq" id="XP_002675192.1">
    <property type="nucleotide sequence ID" value="XM_002675146.1"/>
</dbReference>
<reference evidence="8 9" key="1">
    <citation type="journal article" date="2010" name="Cell">
        <title>The genome of Naegleria gruberi illuminates early eukaryotic versatility.</title>
        <authorList>
            <person name="Fritz-Laylin L.K."/>
            <person name="Prochnik S.E."/>
            <person name="Ginger M.L."/>
            <person name="Dacks J.B."/>
            <person name="Carpenter M.L."/>
            <person name="Field M.C."/>
            <person name="Kuo A."/>
            <person name="Paredez A."/>
            <person name="Chapman J."/>
            <person name="Pham J."/>
            <person name="Shu S."/>
            <person name="Neupane R."/>
            <person name="Cipriano M."/>
            <person name="Mancuso J."/>
            <person name="Tu H."/>
            <person name="Salamov A."/>
            <person name="Lindquist E."/>
            <person name="Shapiro H."/>
            <person name="Lucas S."/>
            <person name="Grigoriev I.V."/>
            <person name="Cande W.Z."/>
            <person name="Fulton C."/>
            <person name="Rokhsar D.S."/>
            <person name="Dawson S.C."/>
        </authorList>
    </citation>
    <scope>NUCLEOTIDE SEQUENCE [LARGE SCALE GENOMIC DNA]</scope>
    <source>
        <strain evidence="8 9">NEG-M</strain>
    </source>
</reference>
<feature type="domain" description="ER membrane protein complex subunit 7 beta-sandwich" evidence="7">
    <location>
        <begin position="51"/>
        <end position="166"/>
    </location>
</feature>
<organism evidence="9">
    <name type="scientific">Naegleria gruberi</name>
    <name type="common">Amoeba</name>
    <dbReference type="NCBI Taxonomy" id="5762"/>
    <lineage>
        <taxon>Eukaryota</taxon>
        <taxon>Discoba</taxon>
        <taxon>Heterolobosea</taxon>
        <taxon>Tetramitia</taxon>
        <taxon>Eutetramitia</taxon>
        <taxon>Vahlkampfiidae</taxon>
        <taxon>Naegleria</taxon>
    </lineage>
</organism>
<name>D2VKY7_NAEGR</name>
<dbReference type="InterPro" id="IPR019008">
    <property type="entry name" value="Beta_sandwich_EMC7"/>
</dbReference>
<evidence type="ECO:0000256" key="6">
    <source>
        <dbReference type="SAM" id="Phobius"/>
    </source>
</evidence>
<dbReference type="PANTHER" id="PTHR13605">
    <property type="entry name" value="ER MEMBRANE PROTEIN COMPLEX SUBUNIT 7"/>
    <property type="match status" value="1"/>
</dbReference>
<evidence type="ECO:0000256" key="2">
    <source>
        <dbReference type="ARBA" id="ARBA00022692"/>
    </source>
</evidence>
<keyword evidence="2 6" id="KW-0812">Transmembrane</keyword>
<proteinExistence type="predicted"/>
<dbReference type="GeneID" id="8863084"/>
<comment type="subcellular location">
    <subcellularLocation>
        <location evidence="1">Membrane</location>
        <topology evidence="1">Single-pass membrane protein</topology>
    </subcellularLocation>
</comment>